<dbReference type="RefSeq" id="WP_133400307.1">
    <property type="nucleotide sequence ID" value="NZ_SMZX01000003.1"/>
</dbReference>
<protein>
    <submittedName>
        <fullName evidence="1">Uncharacterized protein</fullName>
    </submittedName>
</protein>
<proteinExistence type="predicted"/>
<evidence type="ECO:0000313" key="2">
    <source>
        <dbReference type="Proteomes" id="UP000295633"/>
    </source>
</evidence>
<dbReference type="EMBL" id="SMZX01000003">
    <property type="protein sequence ID" value="TDL42214.1"/>
    <property type="molecule type" value="Genomic_DNA"/>
</dbReference>
<gene>
    <name evidence="1" type="ORF">E2R54_14660</name>
</gene>
<evidence type="ECO:0000313" key="1">
    <source>
        <dbReference type="EMBL" id="TDL42214.1"/>
    </source>
</evidence>
<comment type="caution">
    <text evidence="1">The sequence shown here is derived from an EMBL/GenBank/DDBJ whole genome shotgun (WGS) entry which is preliminary data.</text>
</comment>
<name>A0A4R5YBY8_9MICO</name>
<dbReference type="AlphaFoldDB" id="A0A4R5YBY8"/>
<accession>A0A4R5YBY8</accession>
<organism evidence="1 2">
    <name type="scientific">Microbacterium oleivorans</name>
    <dbReference type="NCBI Taxonomy" id="273677"/>
    <lineage>
        <taxon>Bacteria</taxon>
        <taxon>Bacillati</taxon>
        <taxon>Actinomycetota</taxon>
        <taxon>Actinomycetes</taxon>
        <taxon>Micrococcales</taxon>
        <taxon>Microbacteriaceae</taxon>
        <taxon>Microbacterium</taxon>
    </lineage>
</organism>
<sequence length="202" mass="21813">MDITLTYRDTDCIPVSDVGLDPATWARERARRFRTVAELDAAAGARVAGALEDIAVLDSTDHRAFLLVSPGARVLAPFVIFASDGPLQRTEQAEFLWNGRALLPATSSLVETAELGDGFSVTTAERHENGDFGFRRWLFLGTTRSVGMVLGPVAPYGLVAVEKIAEEMVSSVRVAGYTSAADRERLDELDGAVSRLAESWPA</sequence>
<dbReference type="Proteomes" id="UP000295633">
    <property type="component" value="Unassembled WGS sequence"/>
</dbReference>
<reference evidence="1 2" key="1">
    <citation type="submission" date="2019-03" db="EMBL/GenBank/DDBJ databases">
        <title>Genome Sequencing and Assembly of Various Microbes Isolated from Partially Reclaimed Soil and Acid Mine Drainage (AMD) Site.</title>
        <authorList>
            <person name="Steinbock B."/>
            <person name="Bechtold R."/>
            <person name="Sevigny J.L."/>
            <person name="Thomas D."/>
            <person name="Cuthill L.R."/>
            <person name="Aveiro Johannsen E.J."/>
            <person name="Thomas K."/>
            <person name="Ghosh A."/>
        </authorList>
    </citation>
    <scope>NUCLEOTIDE SEQUENCE [LARGE SCALE GENOMIC DNA]</scope>
    <source>
        <strain evidence="1 2">F-B2</strain>
    </source>
</reference>